<dbReference type="Pfam" id="PF01263">
    <property type="entry name" value="Aldose_epim"/>
    <property type="match status" value="1"/>
</dbReference>
<evidence type="ECO:0000256" key="6">
    <source>
        <dbReference type="ARBA" id="ARBA00013185"/>
    </source>
</evidence>
<dbReference type="Gene3D" id="2.70.98.10">
    <property type="match status" value="1"/>
</dbReference>
<comment type="cofactor">
    <cofactor evidence="2">
        <name>Ca(2+)</name>
        <dbReference type="ChEBI" id="CHEBI:29108"/>
    </cofactor>
</comment>
<dbReference type="RefSeq" id="WP_380802585.1">
    <property type="nucleotide sequence ID" value="NZ_JBHUIV010000016.1"/>
</dbReference>
<dbReference type="InterPro" id="IPR011013">
    <property type="entry name" value="Gal_mutarotase_sf_dom"/>
</dbReference>
<dbReference type="SUPFAM" id="SSF74650">
    <property type="entry name" value="Galactose mutarotase-like"/>
    <property type="match status" value="1"/>
</dbReference>
<name>A0ABW5B7P6_9BACT</name>
<evidence type="ECO:0000256" key="9">
    <source>
        <dbReference type="ARBA" id="ARBA00023235"/>
    </source>
</evidence>
<dbReference type="Proteomes" id="UP001597414">
    <property type="component" value="Unassembled WGS sequence"/>
</dbReference>
<evidence type="ECO:0000256" key="10">
    <source>
        <dbReference type="ARBA" id="ARBA00023277"/>
    </source>
</evidence>
<dbReference type="GO" id="GO:0016853">
    <property type="term" value="F:isomerase activity"/>
    <property type="evidence" value="ECO:0007669"/>
    <property type="project" value="UniProtKB-KW"/>
</dbReference>
<evidence type="ECO:0000313" key="13">
    <source>
        <dbReference type="Proteomes" id="UP001597414"/>
    </source>
</evidence>
<comment type="similarity">
    <text evidence="4 11">Belongs to the aldose epimerase family.</text>
</comment>
<evidence type="ECO:0000313" key="12">
    <source>
        <dbReference type="EMBL" id="MFD2202123.1"/>
    </source>
</evidence>
<organism evidence="12 13">
    <name type="scientific">Shivajiella indica</name>
    <dbReference type="NCBI Taxonomy" id="872115"/>
    <lineage>
        <taxon>Bacteria</taxon>
        <taxon>Pseudomonadati</taxon>
        <taxon>Bacteroidota</taxon>
        <taxon>Cytophagia</taxon>
        <taxon>Cytophagales</taxon>
        <taxon>Cyclobacteriaceae</taxon>
        <taxon>Shivajiella</taxon>
    </lineage>
</organism>
<comment type="caution">
    <text evidence="12">The sequence shown here is derived from an EMBL/GenBank/DDBJ whole genome shotgun (WGS) entry which is preliminary data.</text>
</comment>
<keyword evidence="13" id="KW-1185">Reference proteome</keyword>
<evidence type="ECO:0000256" key="11">
    <source>
        <dbReference type="PIRNR" id="PIRNR005096"/>
    </source>
</evidence>
<dbReference type="CDD" id="cd09019">
    <property type="entry name" value="galactose_mutarotase_like"/>
    <property type="match status" value="1"/>
</dbReference>
<dbReference type="PANTHER" id="PTHR10091:SF0">
    <property type="entry name" value="GALACTOSE MUTAROTASE"/>
    <property type="match status" value="1"/>
</dbReference>
<dbReference type="NCBIfam" id="NF008277">
    <property type="entry name" value="PRK11055.1"/>
    <property type="match status" value="1"/>
</dbReference>
<sequence>MALKITSKKFGVLPSGEEIDLFTLCLDRKIEISVMNYGATLTHLFIPDRDGNMEDVVLGFDTLEGYLQKDYLDNYCYLGSTIGRVAGRCTDNQFILDNKTIQLPANQGKVHLHGGKEGWDKKIWVSEPFETENSVGVTFYYQSQDGEENYPGTIEIWVTYTLDETGKLEINYKAISDKKTIINPTNHSYFNLNGDFSKDIEGHMFMVDADHFLPMNENSLPTGEIIHVAGTPFDFRKSTLIKEKIQEDNPQIKLAGGIDHCFVINQEENCAVLYDPVSGRKLTLTTTEPGIQVYTSNYLNKSFKGKGGIAYGKRAAICLETQHFPDSCTHKNFPTIILLPAEVFNSRTIFEFSVG</sequence>
<evidence type="ECO:0000256" key="5">
    <source>
        <dbReference type="ARBA" id="ARBA00011245"/>
    </source>
</evidence>
<dbReference type="PANTHER" id="PTHR10091">
    <property type="entry name" value="ALDOSE-1-EPIMERASE"/>
    <property type="match status" value="1"/>
</dbReference>
<dbReference type="InterPro" id="IPR015443">
    <property type="entry name" value="Aldose_1-epimerase"/>
</dbReference>
<evidence type="ECO:0000256" key="7">
    <source>
        <dbReference type="ARBA" id="ARBA00014165"/>
    </source>
</evidence>
<comment type="catalytic activity">
    <reaction evidence="1 11">
        <text>alpha-D-glucose = beta-D-glucose</text>
        <dbReference type="Rhea" id="RHEA:10264"/>
        <dbReference type="ChEBI" id="CHEBI:15903"/>
        <dbReference type="ChEBI" id="CHEBI:17925"/>
        <dbReference type="EC" id="5.1.3.3"/>
    </reaction>
</comment>
<keyword evidence="8" id="KW-0106">Calcium</keyword>
<evidence type="ECO:0000256" key="4">
    <source>
        <dbReference type="ARBA" id="ARBA00006206"/>
    </source>
</evidence>
<reference evidence="13" key="1">
    <citation type="journal article" date="2019" name="Int. J. Syst. Evol. Microbiol.">
        <title>The Global Catalogue of Microorganisms (GCM) 10K type strain sequencing project: providing services to taxonomists for standard genome sequencing and annotation.</title>
        <authorList>
            <consortium name="The Broad Institute Genomics Platform"/>
            <consortium name="The Broad Institute Genome Sequencing Center for Infectious Disease"/>
            <person name="Wu L."/>
            <person name="Ma J."/>
        </authorList>
    </citation>
    <scope>NUCLEOTIDE SEQUENCE [LARGE SCALE GENOMIC DNA]</scope>
    <source>
        <strain evidence="13">KCTC 19812</strain>
    </source>
</reference>
<dbReference type="InterPro" id="IPR047215">
    <property type="entry name" value="Galactose_mutarotase-like"/>
</dbReference>
<dbReference type="PROSITE" id="PS00545">
    <property type="entry name" value="ALDOSE_1_EPIMERASE"/>
    <property type="match status" value="1"/>
</dbReference>
<proteinExistence type="inferred from homology"/>
<evidence type="ECO:0000256" key="2">
    <source>
        <dbReference type="ARBA" id="ARBA00001913"/>
    </source>
</evidence>
<keyword evidence="10 11" id="KW-0119">Carbohydrate metabolism</keyword>
<evidence type="ECO:0000256" key="1">
    <source>
        <dbReference type="ARBA" id="ARBA00001614"/>
    </source>
</evidence>
<evidence type="ECO:0000256" key="8">
    <source>
        <dbReference type="ARBA" id="ARBA00022837"/>
    </source>
</evidence>
<keyword evidence="9 11" id="KW-0413">Isomerase</keyword>
<dbReference type="InterPro" id="IPR014718">
    <property type="entry name" value="GH-type_carb-bd"/>
</dbReference>
<dbReference type="EMBL" id="JBHUIV010000016">
    <property type="protein sequence ID" value="MFD2202123.1"/>
    <property type="molecule type" value="Genomic_DNA"/>
</dbReference>
<comment type="subunit">
    <text evidence="5">Monomer.</text>
</comment>
<dbReference type="EC" id="5.1.3.3" evidence="6 11"/>
<gene>
    <name evidence="12" type="ORF">ACFSKV_11125</name>
</gene>
<accession>A0ABW5B7P6</accession>
<evidence type="ECO:0000256" key="3">
    <source>
        <dbReference type="ARBA" id="ARBA00005028"/>
    </source>
</evidence>
<protein>
    <recommendedName>
        <fullName evidence="7 11">Aldose 1-epimerase</fullName>
        <ecNumber evidence="6 11">5.1.3.3</ecNumber>
    </recommendedName>
</protein>
<dbReference type="PIRSF" id="PIRSF005096">
    <property type="entry name" value="GALM"/>
    <property type="match status" value="1"/>
</dbReference>
<comment type="pathway">
    <text evidence="3 11">Carbohydrate metabolism; hexose metabolism.</text>
</comment>
<dbReference type="InterPro" id="IPR008183">
    <property type="entry name" value="Aldose_1/G6P_1-epimerase"/>
</dbReference>
<dbReference type="InterPro" id="IPR018052">
    <property type="entry name" value="Ald1_epimerase_CS"/>
</dbReference>